<evidence type="ECO:0000256" key="2">
    <source>
        <dbReference type="ARBA" id="ARBA00022475"/>
    </source>
</evidence>
<evidence type="ECO:0000313" key="12">
    <source>
        <dbReference type="Proteomes" id="UP000419743"/>
    </source>
</evidence>
<dbReference type="GO" id="GO:0046872">
    <property type="term" value="F:metal ion binding"/>
    <property type="evidence" value="ECO:0007669"/>
    <property type="project" value="UniProtKB-KW"/>
</dbReference>
<keyword evidence="5 10" id="KW-0472">Membrane</keyword>
<keyword evidence="6 10" id="KW-0407">Ion channel</keyword>
<dbReference type="PANTHER" id="PTHR28259">
    <property type="entry name" value="FLUORIDE EXPORT PROTEIN 1-RELATED"/>
    <property type="match status" value="1"/>
</dbReference>
<dbReference type="Pfam" id="PF02537">
    <property type="entry name" value="CRCB"/>
    <property type="match status" value="1"/>
</dbReference>
<gene>
    <name evidence="11" type="primary">crcB_2</name>
    <name evidence="10" type="synonym">crcB</name>
    <name evidence="10" type="synonym">fluC</name>
    <name evidence="11" type="ORF">HALOF300_00684</name>
</gene>
<keyword evidence="10" id="KW-0406">Ion transport</keyword>
<comment type="activity regulation">
    <text evidence="10">Na(+) is not transported, but it plays an essential structural role and its presence is essential for fluoride channel function.</text>
</comment>
<keyword evidence="12" id="KW-1185">Reference proteome</keyword>
<feature type="binding site" evidence="10">
    <location>
        <position position="87"/>
    </location>
    <ligand>
        <name>Na(+)</name>
        <dbReference type="ChEBI" id="CHEBI:29101"/>
        <note>structural</note>
    </ligand>
</feature>
<proteinExistence type="inferred from homology"/>
<accession>A0A7M4DEZ3</accession>
<dbReference type="AlphaFoldDB" id="A0A7M4DEZ3"/>
<dbReference type="Proteomes" id="UP000419743">
    <property type="component" value="Unassembled WGS sequence"/>
</dbReference>
<evidence type="ECO:0000256" key="1">
    <source>
        <dbReference type="ARBA" id="ARBA00004651"/>
    </source>
</evidence>
<comment type="catalytic activity">
    <reaction evidence="8">
        <text>fluoride(in) = fluoride(out)</text>
        <dbReference type="Rhea" id="RHEA:76159"/>
        <dbReference type="ChEBI" id="CHEBI:17051"/>
    </reaction>
    <physiologicalReaction direction="left-to-right" evidence="8">
        <dbReference type="Rhea" id="RHEA:76160"/>
    </physiologicalReaction>
</comment>
<evidence type="ECO:0000256" key="8">
    <source>
        <dbReference type="ARBA" id="ARBA00035585"/>
    </source>
</evidence>
<reference evidence="11 12" key="1">
    <citation type="submission" date="2019-11" db="EMBL/GenBank/DDBJ databases">
        <authorList>
            <person name="Criscuolo A."/>
        </authorList>
    </citation>
    <scope>NUCLEOTIDE SEQUENCE [LARGE SCALE GENOMIC DNA]</scope>
    <source>
        <strain evidence="11">CIP111667</strain>
    </source>
</reference>
<feature type="transmembrane region" description="Helical" evidence="10">
    <location>
        <begin position="73"/>
        <end position="94"/>
    </location>
</feature>
<dbReference type="GO" id="GO:0005886">
    <property type="term" value="C:plasma membrane"/>
    <property type="evidence" value="ECO:0007669"/>
    <property type="project" value="UniProtKB-SubCell"/>
</dbReference>
<dbReference type="HAMAP" id="MF_00454">
    <property type="entry name" value="FluC"/>
    <property type="match status" value="1"/>
</dbReference>
<evidence type="ECO:0000256" key="4">
    <source>
        <dbReference type="ARBA" id="ARBA00022989"/>
    </source>
</evidence>
<feature type="binding site" evidence="10">
    <location>
        <position position="84"/>
    </location>
    <ligand>
        <name>Na(+)</name>
        <dbReference type="ChEBI" id="CHEBI:29101"/>
        <note>structural</note>
    </ligand>
</feature>
<feature type="transmembrane region" description="Helical" evidence="10">
    <location>
        <begin position="41"/>
        <end position="61"/>
    </location>
</feature>
<evidence type="ECO:0000256" key="10">
    <source>
        <dbReference type="HAMAP-Rule" id="MF_00454"/>
    </source>
</evidence>
<dbReference type="InterPro" id="IPR003691">
    <property type="entry name" value="FluC"/>
</dbReference>
<evidence type="ECO:0000256" key="6">
    <source>
        <dbReference type="ARBA" id="ARBA00023303"/>
    </source>
</evidence>
<dbReference type="EMBL" id="CACRYJ010000011">
    <property type="protein sequence ID" value="VZO35486.1"/>
    <property type="molecule type" value="Genomic_DNA"/>
</dbReference>
<comment type="caution">
    <text evidence="11">The sequence shown here is derived from an EMBL/GenBank/DDBJ whole genome shotgun (WGS) entry which is preliminary data.</text>
</comment>
<keyword evidence="3 10" id="KW-0812">Transmembrane</keyword>
<keyword evidence="10" id="KW-0813">Transport</keyword>
<dbReference type="GO" id="GO:0140114">
    <property type="term" value="P:cellular detoxification of fluoride"/>
    <property type="evidence" value="ECO:0007669"/>
    <property type="project" value="UniProtKB-UniRule"/>
</dbReference>
<comment type="function">
    <text evidence="9 10">Fluoride-specific ion channel. Important for reducing fluoride concentration in the cell, thus reducing its toxicity.</text>
</comment>
<dbReference type="PANTHER" id="PTHR28259:SF1">
    <property type="entry name" value="FLUORIDE EXPORT PROTEIN 1-RELATED"/>
    <property type="match status" value="1"/>
</dbReference>
<organism evidence="11 12">
    <name type="scientific">Occultella aeris</name>
    <dbReference type="NCBI Taxonomy" id="2761496"/>
    <lineage>
        <taxon>Bacteria</taxon>
        <taxon>Bacillati</taxon>
        <taxon>Actinomycetota</taxon>
        <taxon>Actinomycetes</taxon>
        <taxon>Micrococcales</taxon>
        <taxon>Ruaniaceae</taxon>
        <taxon>Occultella</taxon>
    </lineage>
</organism>
<evidence type="ECO:0000256" key="5">
    <source>
        <dbReference type="ARBA" id="ARBA00023136"/>
    </source>
</evidence>
<sequence>MSRPLHAEPGFLAVVALGGAVGTLARYGLTQLIPRDGGLPVATAVENLVGAFALGLLLEALVRHGAENRARRLVRLGLGTGVLGGFTTFSSLALEVEQLLADGEVALGLGYGIGSVVLGFATCLLGVALAGARHRRQTPGSGAAP</sequence>
<evidence type="ECO:0000313" key="11">
    <source>
        <dbReference type="EMBL" id="VZO35486.1"/>
    </source>
</evidence>
<dbReference type="GO" id="GO:0062054">
    <property type="term" value="F:fluoride channel activity"/>
    <property type="evidence" value="ECO:0007669"/>
    <property type="project" value="UniProtKB-UniRule"/>
</dbReference>
<evidence type="ECO:0000256" key="9">
    <source>
        <dbReference type="ARBA" id="ARBA00049940"/>
    </source>
</evidence>
<keyword evidence="4 10" id="KW-1133">Transmembrane helix</keyword>
<comment type="subcellular location">
    <subcellularLocation>
        <location evidence="1 10">Cell membrane</location>
        <topology evidence="1 10">Multi-pass membrane protein</topology>
    </subcellularLocation>
</comment>
<protein>
    <recommendedName>
        <fullName evidence="10">Fluoride-specific ion channel FluC</fullName>
    </recommendedName>
</protein>
<evidence type="ECO:0000256" key="3">
    <source>
        <dbReference type="ARBA" id="ARBA00022692"/>
    </source>
</evidence>
<feature type="transmembrane region" description="Helical" evidence="10">
    <location>
        <begin position="106"/>
        <end position="130"/>
    </location>
</feature>
<keyword evidence="10" id="KW-0479">Metal-binding</keyword>
<comment type="similarity">
    <text evidence="7 10">Belongs to the fluoride channel Fluc/FEX (TC 1.A.43) family.</text>
</comment>
<feature type="transmembrane region" description="Helical" evidence="10">
    <location>
        <begin position="12"/>
        <end position="29"/>
    </location>
</feature>
<keyword evidence="10" id="KW-0915">Sodium</keyword>
<name>A0A7M4DEZ3_9MICO</name>
<dbReference type="RefSeq" id="WP_156739278.1">
    <property type="nucleotide sequence ID" value="NZ_CACRYJ010000011.1"/>
</dbReference>
<keyword evidence="2 10" id="KW-1003">Cell membrane</keyword>
<evidence type="ECO:0000256" key="7">
    <source>
        <dbReference type="ARBA" id="ARBA00035120"/>
    </source>
</evidence>